<sequence length="311" mass="32838">MKALILGLALGLAALNTTAQADTLCDGAASGPAGEVKVSLAYDAAGQFKTALYSWSVKSPEGFSLSAAAWDRPVDEIGQSAALPGRVRLQATGSTEAKAESLTLEASVDGGPPVRSFAYRFYKPMIPVQPGDAKPVIAGSKLAFDMWVNLDPAVVLAARQIELTIRTDDGRVLERWTWRNDNAARQALGATAMAQARALAATPLTCPTPLPMARITSPDWTRRPSGEDLEKVYPARARTLSLSGKAIISCDVTSLGTLVYCSLISETPEGEGFGEAALKVTSKFRMKPLARDGSPVGGGTVRIPILFHPPD</sequence>
<dbReference type="InterPro" id="IPR006260">
    <property type="entry name" value="TonB/TolA_C"/>
</dbReference>
<dbReference type="SUPFAM" id="SSF74653">
    <property type="entry name" value="TolA/TonB C-terminal domain"/>
    <property type="match status" value="1"/>
</dbReference>
<feature type="signal peptide" evidence="5">
    <location>
        <begin position="1"/>
        <end position="21"/>
    </location>
</feature>
<organism evidence="7 8">
    <name type="scientific">Caulobacter ginsengisoli</name>
    <dbReference type="NCBI Taxonomy" id="400775"/>
    <lineage>
        <taxon>Bacteria</taxon>
        <taxon>Pseudomonadati</taxon>
        <taxon>Pseudomonadota</taxon>
        <taxon>Alphaproteobacteria</taxon>
        <taxon>Caulobacterales</taxon>
        <taxon>Caulobacteraceae</taxon>
        <taxon>Caulobacter</taxon>
    </lineage>
</organism>
<keyword evidence="3" id="KW-1133">Transmembrane helix</keyword>
<keyword evidence="2" id="KW-0812">Transmembrane</keyword>
<dbReference type="EMBL" id="JAUSVS010000001">
    <property type="protein sequence ID" value="MDQ0463268.1"/>
    <property type="molecule type" value="Genomic_DNA"/>
</dbReference>
<feature type="domain" description="TonB C-terminal" evidence="6">
    <location>
        <begin position="218"/>
        <end position="311"/>
    </location>
</feature>
<feature type="chain" id="PRO_5047493394" evidence="5">
    <location>
        <begin position="22"/>
        <end position="311"/>
    </location>
</feature>
<comment type="caution">
    <text evidence="7">The sequence shown here is derived from an EMBL/GenBank/DDBJ whole genome shotgun (WGS) entry which is preliminary data.</text>
</comment>
<evidence type="ECO:0000256" key="3">
    <source>
        <dbReference type="ARBA" id="ARBA00022989"/>
    </source>
</evidence>
<evidence type="ECO:0000256" key="1">
    <source>
        <dbReference type="ARBA" id="ARBA00004167"/>
    </source>
</evidence>
<keyword evidence="4" id="KW-0472">Membrane</keyword>
<keyword evidence="5" id="KW-0732">Signal</keyword>
<protein>
    <submittedName>
        <fullName evidence="7">TonB family protein</fullName>
    </submittedName>
</protein>
<gene>
    <name evidence="7" type="ORF">QO010_001016</name>
</gene>
<dbReference type="Proteomes" id="UP001228905">
    <property type="component" value="Unassembled WGS sequence"/>
</dbReference>
<evidence type="ECO:0000259" key="6">
    <source>
        <dbReference type="PROSITE" id="PS52015"/>
    </source>
</evidence>
<dbReference type="Gene3D" id="3.30.1150.10">
    <property type="match status" value="1"/>
</dbReference>
<reference evidence="7 8" key="1">
    <citation type="submission" date="2023-07" db="EMBL/GenBank/DDBJ databases">
        <title>Genomic Encyclopedia of Type Strains, Phase IV (KMG-IV): sequencing the most valuable type-strain genomes for metagenomic binning, comparative biology and taxonomic classification.</title>
        <authorList>
            <person name="Goeker M."/>
        </authorList>
    </citation>
    <scope>NUCLEOTIDE SEQUENCE [LARGE SCALE GENOMIC DNA]</scope>
    <source>
        <strain evidence="7 8">DSM 18695</strain>
    </source>
</reference>
<dbReference type="RefSeq" id="WP_307346838.1">
    <property type="nucleotide sequence ID" value="NZ_JAUSVS010000001.1"/>
</dbReference>
<name>A0ABU0IMM0_9CAUL</name>
<keyword evidence="8" id="KW-1185">Reference proteome</keyword>
<evidence type="ECO:0000256" key="2">
    <source>
        <dbReference type="ARBA" id="ARBA00022692"/>
    </source>
</evidence>
<evidence type="ECO:0000256" key="4">
    <source>
        <dbReference type="ARBA" id="ARBA00023136"/>
    </source>
</evidence>
<dbReference type="InterPro" id="IPR037682">
    <property type="entry name" value="TonB_C"/>
</dbReference>
<evidence type="ECO:0000256" key="5">
    <source>
        <dbReference type="SAM" id="SignalP"/>
    </source>
</evidence>
<dbReference type="PROSITE" id="PS52015">
    <property type="entry name" value="TONB_CTD"/>
    <property type="match status" value="1"/>
</dbReference>
<dbReference type="NCBIfam" id="TIGR01352">
    <property type="entry name" value="tonB_Cterm"/>
    <property type="match status" value="1"/>
</dbReference>
<proteinExistence type="predicted"/>
<dbReference type="Pfam" id="PF03544">
    <property type="entry name" value="TonB_C"/>
    <property type="match status" value="1"/>
</dbReference>
<comment type="subcellular location">
    <subcellularLocation>
        <location evidence="1">Membrane</location>
        <topology evidence="1">Single-pass membrane protein</topology>
    </subcellularLocation>
</comment>
<evidence type="ECO:0000313" key="8">
    <source>
        <dbReference type="Proteomes" id="UP001228905"/>
    </source>
</evidence>
<evidence type="ECO:0000313" key="7">
    <source>
        <dbReference type="EMBL" id="MDQ0463268.1"/>
    </source>
</evidence>
<accession>A0ABU0IMM0</accession>